<reference evidence="2" key="1">
    <citation type="submission" date="2021-10" db="EMBL/GenBank/DDBJ databases">
        <authorList>
            <person name="Piombo E."/>
        </authorList>
    </citation>
    <scope>NUCLEOTIDE SEQUENCE</scope>
</reference>
<evidence type="ECO:0000256" key="1">
    <source>
        <dbReference type="SAM" id="MobiDB-lite"/>
    </source>
</evidence>
<sequence>MEPRSDFDLDRELGSLRRPGLKAGHWLLHNIERKLMEPRPKFHPPKPKLMKKKKQLEKREGHSGQEQESVRSLNRGAEGGVLGVPNSKVVPQPNSGLRRPAASDADIYIAVVHSRGCHQQA</sequence>
<gene>
    <name evidence="2" type="ORF">CRHIZ90672A_00000640</name>
</gene>
<accession>A0A9N9VM13</accession>
<name>A0A9N9VM13_9HYPO</name>
<organism evidence="2 3">
    <name type="scientific">Clonostachys rhizophaga</name>
    <dbReference type="NCBI Taxonomy" id="160324"/>
    <lineage>
        <taxon>Eukaryota</taxon>
        <taxon>Fungi</taxon>
        <taxon>Dikarya</taxon>
        <taxon>Ascomycota</taxon>
        <taxon>Pezizomycotina</taxon>
        <taxon>Sordariomycetes</taxon>
        <taxon>Hypocreomycetidae</taxon>
        <taxon>Hypocreales</taxon>
        <taxon>Bionectriaceae</taxon>
        <taxon>Clonostachys</taxon>
    </lineage>
</organism>
<keyword evidence="3" id="KW-1185">Reference proteome</keyword>
<feature type="compositionally biased region" description="Basic residues" evidence="1">
    <location>
        <begin position="41"/>
        <end position="56"/>
    </location>
</feature>
<proteinExistence type="predicted"/>
<evidence type="ECO:0000313" key="3">
    <source>
        <dbReference type="Proteomes" id="UP000696573"/>
    </source>
</evidence>
<feature type="compositionally biased region" description="Basic and acidic residues" evidence="1">
    <location>
        <begin position="57"/>
        <end position="69"/>
    </location>
</feature>
<feature type="region of interest" description="Disordered" evidence="1">
    <location>
        <begin position="37"/>
        <end position="101"/>
    </location>
</feature>
<dbReference type="EMBL" id="CABFNQ020000694">
    <property type="protein sequence ID" value="CAH0024223.1"/>
    <property type="molecule type" value="Genomic_DNA"/>
</dbReference>
<dbReference type="AlphaFoldDB" id="A0A9N9VM13"/>
<dbReference type="Proteomes" id="UP000696573">
    <property type="component" value="Unassembled WGS sequence"/>
</dbReference>
<evidence type="ECO:0000313" key="2">
    <source>
        <dbReference type="EMBL" id="CAH0024223.1"/>
    </source>
</evidence>
<comment type="caution">
    <text evidence="2">The sequence shown here is derived from an EMBL/GenBank/DDBJ whole genome shotgun (WGS) entry which is preliminary data.</text>
</comment>
<protein>
    <submittedName>
        <fullName evidence="2">Uncharacterized protein</fullName>
    </submittedName>
</protein>